<dbReference type="EMBL" id="JABBGC010000001">
    <property type="protein sequence ID" value="NML38839.1"/>
    <property type="molecule type" value="Genomic_DNA"/>
</dbReference>
<proteinExistence type="predicted"/>
<reference evidence="1 2" key="1">
    <citation type="submission" date="2020-04" db="EMBL/GenBank/DDBJ databases">
        <title>Chitinophaga sp. G-6-1-13 sp. nov., isolated from soil.</title>
        <authorList>
            <person name="Dahal R.H."/>
            <person name="Chaudhary D.K."/>
        </authorList>
    </citation>
    <scope>NUCLEOTIDE SEQUENCE [LARGE SCALE GENOMIC DNA]</scope>
    <source>
        <strain evidence="1 2">G-6-1-13</strain>
    </source>
</reference>
<dbReference type="RefSeq" id="WP_169225806.1">
    <property type="nucleotide sequence ID" value="NZ_JABBGC010000001.1"/>
</dbReference>
<organism evidence="1 2">
    <name type="scientific">Chitinophaga fulva</name>
    <dbReference type="NCBI Taxonomy" id="2728842"/>
    <lineage>
        <taxon>Bacteria</taxon>
        <taxon>Pseudomonadati</taxon>
        <taxon>Bacteroidota</taxon>
        <taxon>Chitinophagia</taxon>
        <taxon>Chitinophagales</taxon>
        <taxon>Chitinophagaceae</taxon>
        <taxon>Chitinophaga</taxon>
    </lineage>
</organism>
<protein>
    <submittedName>
        <fullName evidence="1">Uncharacterized protein</fullName>
    </submittedName>
</protein>
<keyword evidence="2" id="KW-1185">Reference proteome</keyword>
<evidence type="ECO:0000313" key="1">
    <source>
        <dbReference type="EMBL" id="NML38839.1"/>
    </source>
</evidence>
<gene>
    <name evidence="1" type="ORF">HHL17_16655</name>
</gene>
<dbReference type="Proteomes" id="UP000583266">
    <property type="component" value="Unassembled WGS sequence"/>
</dbReference>
<accession>A0A848GN78</accession>
<dbReference type="AlphaFoldDB" id="A0A848GN78"/>
<name>A0A848GN78_9BACT</name>
<sequence>MTVHNLINLMGTKSTDPAISQLFETFGLGKPPKTVNANQGDKGFKDKLNNLKFGFKFNITNDRFYPPVSPKKDDYNFECYMHSVVLYSEDRKKAPDPKPAAFWEGFIHPSGTYDDCLAFFGQEKFADPRPIFEKQVSDIAKVMVWMSQDGSRITDMELRLDEAREIFSQYDFNDSDKYNTVRQAYTLLVKWLLDSRFLILPEEAYREPLNTDHAAILDFTGRYLKRHIWDTQLIADPVVISFLYHISSNRTIILPDGEKVNVYIKNLYIKVAGKAAQRQELYDNSTMDEVDALERSLWLDEAQCEVFLQTLSETFALFKQRVPEERF</sequence>
<comment type="caution">
    <text evidence="1">The sequence shown here is derived from an EMBL/GenBank/DDBJ whole genome shotgun (WGS) entry which is preliminary data.</text>
</comment>
<evidence type="ECO:0000313" key="2">
    <source>
        <dbReference type="Proteomes" id="UP000583266"/>
    </source>
</evidence>